<dbReference type="GO" id="GO:0044183">
    <property type="term" value="F:protein folding chaperone"/>
    <property type="evidence" value="ECO:0007669"/>
    <property type="project" value="TreeGrafter"/>
</dbReference>
<dbReference type="PROSITE" id="PS50293">
    <property type="entry name" value="TPR_REGION"/>
    <property type="match status" value="1"/>
</dbReference>
<dbReference type="GO" id="GO:0012505">
    <property type="term" value="C:endomembrane system"/>
    <property type="evidence" value="ECO:0007669"/>
    <property type="project" value="TreeGrafter"/>
</dbReference>
<feature type="repeat" description="TPR" evidence="1">
    <location>
        <begin position="182"/>
        <end position="215"/>
    </location>
</feature>
<dbReference type="AlphaFoldDB" id="A0A9W6UCX5"/>
<dbReference type="InterPro" id="IPR011990">
    <property type="entry name" value="TPR-like_helical_dom_sf"/>
</dbReference>
<dbReference type="EMBL" id="BSXT01000602">
    <property type="protein sequence ID" value="GMF30709.1"/>
    <property type="molecule type" value="Genomic_DNA"/>
</dbReference>
<feature type="transmembrane region" description="Helical" evidence="2">
    <location>
        <begin position="351"/>
        <end position="369"/>
    </location>
</feature>
<dbReference type="InterPro" id="IPR050754">
    <property type="entry name" value="FKBP4/5/8-like"/>
</dbReference>
<comment type="caution">
    <text evidence="3">The sequence shown here is derived from an EMBL/GenBank/DDBJ whole genome shotgun (WGS) entry which is preliminary data.</text>
</comment>
<dbReference type="FunFam" id="1.25.40.10:FF:002177">
    <property type="entry name" value="Peptidylprolyl isomerase"/>
    <property type="match status" value="1"/>
</dbReference>
<keyword evidence="4" id="KW-1185">Reference proteome</keyword>
<keyword evidence="2" id="KW-1133">Transmembrane helix</keyword>
<dbReference type="OrthoDB" id="1902587at2759"/>
<dbReference type="InterPro" id="IPR019734">
    <property type="entry name" value="TPR_rpt"/>
</dbReference>
<feature type="repeat" description="TPR" evidence="1">
    <location>
        <begin position="264"/>
        <end position="297"/>
    </location>
</feature>
<reference evidence="3" key="1">
    <citation type="submission" date="2023-04" db="EMBL/GenBank/DDBJ databases">
        <title>Phytophthora fragariaefolia NBRC 109709.</title>
        <authorList>
            <person name="Ichikawa N."/>
            <person name="Sato H."/>
            <person name="Tonouchi N."/>
        </authorList>
    </citation>
    <scope>NUCLEOTIDE SEQUENCE</scope>
    <source>
        <strain evidence="3">NBRC 109709</strain>
    </source>
</reference>
<proteinExistence type="predicted"/>
<dbReference type="SUPFAM" id="SSF48452">
    <property type="entry name" value="TPR-like"/>
    <property type="match status" value="1"/>
</dbReference>
<dbReference type="PROSITE" id="PS50005">
    <property type="entry name" value="TPR"/>
    <property type="match status" value="3"/>
</dbReference>
<accession>A0A9W6UCX5</accession>
<dbReference type="Pfam" id="PF14559">
    <property type="entry name" value="TPR_19"/>
    <property type="match status" value="1"/>
</dbReference>
<evidence type="ECO:0000313" key="4">
    <source>
        <dbReference type="Proteomes" id="UP001165121"/>
    </source>
</evidence>
<name>A0A9W6UCX5_9STRA</name>
<protein>
    <submittedName>
        <fullName evidence="3">Unnamed protein product</fullName>
    </submittedName>
</protein>
<dbReference type="GO" id="GO:0005829">
    <property type="term" value="C:cytosol"/>
    <property type="evidence" value="ECO:0007669"/>
    <property type="project" value="TreeGrafter"/>
</dbReference>
<dbReference type="GO" id="GO:0003755">
    <property type="term" value="F:peptidyl-prolyl cis-trans isomerase activity"/>
    <property type="evidence" value="ECO:0007669"/>
    <property type="project" value="InterPro"/>
</dbReference>
<keyword evidence="2" id="KW-0812">Transmembrane</keyword>
<keyword evidence="1" id="KW-0802">TPR repeat</keyword>
<evidence type="ECO:0000313" key="3">
    <source>
        <dbReference type="EMBL" id="GMF30709.1"/>
    </source>
</evidence>
<dbReference type="PANTHER" id="PTHR46512">
    <property type="entry name" value="PEPTIDYLPROLYL ISOMERASE"/>
    <property type="match status" value="1"/>
</dbReference>
<dbReference type="SMART" id="SM00028">
    <property type="entry name" value="TPR"/>
    <property type="match status" value="3"/>
</dbReference>
<dbReference type="GO" id="GO:0016020">
    <property type="term" value="C:membrane"/>
    <property type="evidence" value="ECO:0007669"/>
    <property type="project" value="TreeGrafter"/>
</dbReference>
<dbReference type="SUPFAM" id="SSF54534">
    <property type="entry name" value="FKBP-like"/>
    <property type="match status" value="1"/>
</dbReference>
<dbReference type="Gene3D" id="1.25.40.10">
    <property type="entry name" value="Tetratricopeptide repeat domain"/>
    <property type="match status" value="1"/>
</dbReference>
<sequence>MHQHHTCEPSPLFRPAMVVISEAEREGFDDVLGSGGIFRKMLTVNADGIQAGNAGAQSPSRSPLRSPRYRAPSQCVNADTWTSVWRQNSGRKWASNGSVLVAVKLSELLGLLCYDAALELVAKMMHVGEVCEVRCDARFAYGDVGLEPHVAPGAEIKLVVELCRVGKKITAEMTSQELIVEATQKKESGNRYFKEKNYEQAAKLYKRALKLLETWEHSEEDAAQCKELLIALGNNVGNVQHKLKQYKEARQSSLEVLQLDPTNVKAMYRVGQIALDQNEFDEANMFLRKALEIEPKNAKVRQLLVQLKKKKRDQKALERKLYAKLGGSQPADTANTGKIAAILARIRQNPALIGAVVTVIIAVVMYLFIGKPNYAIDNSDSTNSNDTD</sequence>
<evidence type="ECO:0000256" key="1">
    <source>
        <dbReference type="PROSITE-ProRule" id="PRU00339"/>
    </source>
</evidence>
<dbReference type="Gene3D" id="3.10.50.40">
    <property type="match status" value="1"/>
</dbReference>
<dbReference type="Proteomes" id="UP001165121">
    <property type="component" value="Unassembled WGS sequence"/>
</dbReference>
<dbReference type="GO" id="GO:0005740">
    <property type="term" value="C:mitochondrial envelope"/>
    <property type="evidence" value="ECO:0007669"/>
    <property type="project" value="TreeGrafter"/>
</dbReference>
<feature type="repeat" description="TPR" evidence="1">
    <location>
        <begin position="230"/>
        <end position="263"/>
    </location>
</feature>
<dbReference type="InterPro" id="IPR046357">
    <property type="entry name" value="PPIase_dom_sf"/>
</dbReference>
<keyword evidence="2" id="KW-0472">Membrane</keyword>
<evidence type="ECO:0000256" key="2">
    <source>
        <dbReference type="SAM" id="Phobius"/>
    </source>
</evidence>
<organism evidence="3 4">
    <name type="scientific">Phytophthora fragariaefolia</name>
    <dbReference type="NCBI Taxonomy" id="1490495"/>
    <lineage>
        <taxon>Eukaryota</taxon>
        <taxon>Sar</taxon>
        <taxon>Stramenopiles</taxon>
        <taxon>Oomycota</taxon>
        <taxon>Peronosporomycetes</taxon>
        <taxon>Peronosporales</taxon>
        <taxon>Peronosporaceae</taxon>
        <taxon>Phytophthora</taxon>
    </lineage>
</organism>
<dbReference type="PANTHER" id="PTHR46512:SF1">
    <property type="entry name" value="PEPTIDYLPROLYL ISOMERASE"/>
    <property type="match status" value="1"/>
</dbReference>
<gene>
    <name evidence="3" type="ORF">Pfra01_000685000</name>
</gene>